<dbReference type="EMBL" id="UGZE01000001">
    <property type="protein sequence ID" value="SUJ10876.1"/>
    <property type="molecule type" value="Genomic_DNA"/>
</dbReference>
<reference evidence="3 4" key="1">
    <citation type="submission" date="2018-06" db="EMBL/GenBank/DDBJ databases">
        <authorList>
            <consortium name="Pathogen Informatics"/>
            <person name="Doyle S."/>
        </authorList>
    </citation>
    <scope>NUCLEOTIDE SEQUENCE [LARGE SCALE GENOMIC DNA]</scope>
    <source>
        <strain evidence="3 4">NCTC12413</strain>
    </source>
</reference>
<evidence type="ECO:0000259" key="1">
    <source>
        <dbReference type="Pfam" id="PF13529"/>
    </source>
</evidence>
<evidence type="ECO:0000313" key="5">
    <source>
        <dbReference type="Proteomes" id="UP000321598"/>
    </source>
</evidence>
<evidence type="ECO:0000313" key="4">
    <source>
        <dbReference type="Proteomes" id="UP000254956"/>
    </source>
</evidence>
<dbReference type="PIRSF" id="PIRSF032442">
    <property type="entry name" value="UCP032442"/>
    <property type="match status" value="1"/>
</dbReference>
<keyword evidence="5" id="KW-1185">Reference proteome</keyword>
<sequence>MTKILNVTPISQLFPIPMIMGCEGVCAAMILQYNDYPIKATDIMKSWPKHPNNPYKGYVGHQIGIKFGYHQTIFPTAFVPHLQQFNAHIVDSTGQSLHSLKRVITQGQPVVIYHTVLGQKPIMRTFKFENRPTKIVSNIHTTVLVGYDDTHYYYIDPLWSHFGKAIILPALVPNKFQLLKISKAHMEKSFNAPGRMSFYLNYPATNAK</sequence>
<reference evidence="2 5" key="2">
    <citation type="submission" date="2019-07" db="EMBL/GenBank/DDBJ databases">
        <title>Whole genome shotgun sequence of Staphylococcus arlettae NBRC 109765.</title>
        <authorList>
            <person name="Hosoyama A."/>
            <person name="Uohara A."/>
            <person name="Ohji S."/>
            <person name="Ichikawa N."/>
        </authorList>
    </citation>
    <scope>NUCLEOTIDE SEQUENCE [LARGE SCALE GENOMIC DNA]</scope>
    <source>
        <strain evidence="2 5">NBRC 109765</strain>
    </source>
</reference>
<gene>
    <name evidence="3" type="ORF">NCTC12413_00537</name>
    <name evidence="2" type="ORF">SAR03_13970</name>
</gene>
<feature type="domain" description="Peptidase C39-like" evidence="1">
    <location>
        <begin position="5"/>
        <end position="157"/>
    </location>
</feature>
<evidence type="ECO:0000313" key="2">
    <source>
        <dbReference type="EMBL" id="GEQ00360.1"/>
    </source>
</evidence>
<dbReference type="Proteomes" id="UP000254956">
    <property type="component" value="Unassembled WGS sequence"/>
</dbReference>
<dbReference type="PANTHER" id="PTHR37806">
    <property type="entry name" value="LMO0724 PROTEIN"/>
    <property type="match status" value="1"/>
</dbReference>
<accession>A0A380C2H5</accession>
<dbReference type="Pfam" id="PF13529">
    <property type="entry name" value="Peptidase_C39_2"/>
    <property type="match status" value="1"/>
</dbReference>
<dbReference type="OrthoDB" id="1164310at2"/>
<dbReference type="AlphaFoldDB" id="A0A380C2H5"/>
<proteinExistence type="predicted"/>
<name>A0A380C2H5_9STAP</name>
<dbReference type="PANTHER" id="PTHR37806:SF1">
    <property type="entry name" value="PEPTIDASE C39-LIKE DOMAIN-CONTAINING PROTEIN"/>
    <property type="match status" value="1"/>
</dbReference>
<dbReference type="Proteomes" id="UP000321598">
    <property type="component" value="Unassembled WGS sequence"/>
</dbReference>
<dbReference type="InterPro" id="IPR016997">
    <property type="entry name" value="UCP032442"/>
</dbReference>
<protein>
    <submittedName>
        <fullName evidence="3">Uncharacterized protein conserved in bacteria</fullName>
    </submittedName>
</protein>
<organism evidence="3 4">
    <name type="scientific">Staphylococcus arlettae</name>
    <dbReference type="NCBI Taxonomy" id="29378"/>
    <lineage>
        <taxon>Bacteria</taxon>
        <taxon>Bacillati</taxon>
        <taxon>Bacillota</taxon>
        <taxon>Bacilli</taxon>
        <taxon>Bacillales</taxon>
        <taxon>Staphylococcaceae</taxon>
        <taxon>Staphylococcus</taxon>
    </lineage>
</organism>
<dbReference type="PROSITE" id="PS51257">
    <property type="entry name" value="PROKAR_LIPOPROTEIN"/>
    <property type="match status" value="1"/>
</dbReference>
<dbReference type="RefSeq" id="WP_103388752.1">
    <property type="nucleotide sequence ID" value="NZ_BKAV01000013.1"/>
</dbReference>
<dbReference type="STRING" id="1212545.SARL_06604"/>
<dbReference type="InterPro" id="IPR039564">
    <property type="entry name" value="Peptidase_C39-like"/>
</dbReference>
<dbReference type="EMBL" id="BKAV01000013">
    <property type="protein sequence ID" value="GEQ00360.1"/>
    <property type="molecule type" value="Genomic_DNA"/>
</dbReference>
<dbReference type="Gene3D" id="3.90.70.10">
    <property type="entry name" value="Cysteine proteinases"/>
    <property type="match status" value="1"/>
</dbReference>
<evidence type="ECO:0000313" key="3">
    <source>
        <dbReference type="EMBL" id="SUJ10876.1"/>
    </source>
</evidence>